<feature type="region of interest" description="Disordered" evidence="1">
    <location>
        <begin position="447"/>
        <end position="473"/>
    </location>
</feature>
<keyword evidence="3" id="KW-1185">Reference proteome</keyword>
<comment type="caution">
    <text evidence="2">The sequence shown here is derived from an EMBL/GenBank/DDBJ whole genome shotgun (WGS) entry which is preliminary data.</text>
</comment>
<dbReference type="GO" id="GO:0005634">
    <property type="term" value="C:nucleus"/>
    <property type="evidence" value="ECO:0007669"/>
    <property type="project" value="TreeGrafter"/>
</dbReference>
<evidence type="ECO:0000313" key="3">
    <source>
        <dbReference type="Proteomes" id="UP001154282"/>
    </source>
</evidence>
<evidence type="ECO:0000256" key="1">
    <source>
        <dbReference type="SAM" id="MobiDB-lite"/>
    </source>
</evidence>
<evidence type="ECO:0000313" key="2">
    <source>
        <dbReference type="EMBL" id="CAI0422474.1"/>
    </source>
</evidence>
<dbReference type="Gene3D" id="3.10.450.40">
    <property type="match status" value="3"/>
</dbReference>
<dbReference type="GO" id="GO:0017126">
    <property type="term" value="P:nucleologenesis"/>
    <property type="evidence" value="ECO:0007669"/>
    <property type="project" value="TreeGrafter"/>
</dbReference>
<protein>
    <submittedName>
        <fullName evidence="2">Uncharacterized protein</fullName>
    </submittedName>
</protein>
<reference evidence="2" key="1">
    <citation type="submission" date="2022-08" db="EMBL/GenBank/DDBJ databases">
        <authorList>
            <person name="Gutierrez-Valencia J."/>
        </authorList>
    </citation>
    <scope>NUCLEOTIDE SEQUENCE</scope>
</reference>
<feature type="compositionally biased region" description="Basic residues" evidence="1">
    <location>
        <begin position="453"/>
        <end position="473"/>
    </location>
</feature>
<sequence>MATAVEKRDREETGEGPNGGSDDASKKHRGETDVGAGGEGGGNSAEKEEEVLWMNCFSEMWEPMTARYLVQDFHRLVTFMQDNTPIPDRQTRGLLDLVKKGHPEPEKMIGCGVESFQVREHPTCTSFRTFFLVRKDGSREDFCFRSCVNKILPLPKDLRGHGIGIDAVCLCHLGGWDTVRAAKEREEGVREIIARRVEEILATYFSFGPSKFQDSSHMFHYYYSLLLVSPLNQAINEKAHLMLLELLKKGDPESERKIGSGIESFQVRIHPAYGSELRSFYLVRGDGSMEDFCYIKCVDNFLPLPEELRETIAGPCSCHHKEDGQDGVTLGMSRFRSSAELVSYFEKLFVDWPLNTPFTSEVDYKMVFDLLKKGDPEWEEKMKPGSGSGGIPSFEIREWPTLWDNRSLFIVWENGSMEPFCVMTCIDNILPLPIEYKRLSANFDSGGRSGRGGGKRGAGKATRRGRGRGRGRH</sequence>
<organism evidence="2 3">
    <name type="scientific">Linum tenue</name>
    <dbReference type="NCBI Taxonomy" id="586396"/>
    <lineage>
        <taxon>Eukaryota</taxon>
        <taxon>Viridiplantae</taxon>
        <taxon>Streptophyta</taxon>
        <taxon>Embryophyta</taxon>
        <taxon>Tracheophyta</taxon>
        <taxon>Spermatophyta</taxon>
        <taxon>Magnoliopsida</taxon>
        <taxon>eudicotyledons</taxon>
        <taxon>Gunneridae</taxon>
        <taxon>Pentapetalae</taxon>
        <taxon>rosids</taxon>
        <taxon>fabids</taxon>
        <taxon>Malpighiales</taxon>
        <taxon>Linaceae</taxon>
        <taxon>Linum</taxon>
    </lineage>
</organism>
<dbReference type="PANTHER" id="PTHR33415">
    <property type="entry name" value="PROTEIN EMBRYO DEFECTIVE 514"/>
    <property type="match status" value="1"/>
</dbReference>
<name>A0AAV0KNM2_9ROSI</name>
<dbReference type="InterPro" id="IPR044673">
    <property type="entry name" value="DCL-like"/>
</dbReference>
<gene>
    <name evidence="2" type="ORF">LITE_LOCUS19146</name>
</gene>
<dbReference type="GO" id="GO:0009658">
    <property type="term" value="P:chloroplast organization"/>
    <property type="evidence" value="ECO:0007669"/>
    <property type="project" value="TreeGrafter"/>
</dbReference>
<dbReference type="GO" id="GO:1901259">
    <property type="term" value="P:chloroplast rRNA processing"/>
    <property type="evidence" value="ECO:0007669"/>
    <property type="project" value="TreeGrafter"/>
</dbReference>
<feature type="region of interest" description="Disordered" evidence="1">
    <location>
        <begin position="1"/>
        <end position="45"/>
    </location>
</feature>
<dbReference type="AlphaFoldDB" id="A0AAV0KNM2"/>
<proteinExistence type="predicted"/>
<dbReference type="PANTHER" id="PTHR33415:SF12">
    <property type="entry name" value="PROTEIN EMBRYO DEFECTIVE 514"/>
    <property type="match status" value="1"/>
</dbReference>
<dbReference type="EMBL" id="CAMGYJ010000005">
    <property type="protein sequence ID" value="CAI0422474.1"/>
    <property type="molecule type" value="Genomic_DNA"/>
</dbReference>
<feature type="compositionally biased region" description="Basic and acidic residues" evidence="1">
    <location>
        <begin position="1"/>
        <end position="13"/>
    </location>
</feature>
<dbReference type="Proteomes" id="UP001154282">
    <property type="component" value="Unassembled WGS sequence"/>
</dbReference>
<accession>A0AAV0KNM2</accession>
<dbReference type="Pfam" id="PF11523">
    <property type="entry name" value="DUF3223"/>
    <property type="match status" value="3"/>
</dbReference>
<dbReference type="GO" id="GO:0009507">
    <property type="term" value="C:chloroplast"/>
    <property type="evidence" value="ECO:0007669"/>
    <property type="project" value="TreeGrafter"/>
</dbReference>